<dbReference type="InterPro" id="IPR018114">
    <property type="entry name" value="TRYPSIN_HIS"/>
</dbReference>
<dbReference type="Proteomes" id="UP001307889">
    <property type="component" value="Chromosome 1"/>
</dbReference>
<reference evidence="5 6" key="1">
    <citation type="submission" date="2023-09" db="EMBL/GenBank/DDBJ databases">
        <title>Nesidiocoris tenuis whole genome shotgun sequence.</title>
        <authorList>
            <person name="Shibata T."/>
            <person name="Shimoda M."/>
            <person name="Kobayashi T."/>
            <person name="Uehara T."/>
        </authorList>
    </citation>
    <scope>NUCLEOTIDE SEQUENCE [LARGE SCALE GENOMIC DNA]</scope>
    <source>
        <strain evidence="5 6">Japan</strain>
    </source>
</reference>
<feature type="signal peptide" evidence="3">
    <location>
        <begin position="1"/>
        <end position="22"/>
    </location>
</feature>
<dbReference type="Gene3D" id="2.40.10.10">
    <property type="entry name" value="Trypsin-like serine proteases"/>
    <property type="match status" value="1"/>
</dbReference>
<dbReference type="EMBL" id="AP028909">
    <property type="protein sequence ID" value="BES87564.1"/>
    <property type="molecule type" value="Genomic_DNA"/>
</dbReference>
<feature type="chain" id="PRO_5046655142" evidence="3">
    <location>
        <begin position="23"/>
        <end position="412"/>
    </location>
</feature>
<accession>A0ABN7A5Z7</accession>
<organism evidence="5 6">
    <name type="scientific">Nesidiocoris tenuis</name>
    <dbReference type="NCBI Taxonomy" id="355587"/>
    <lineage>
        <taxon>Eukaryota</taxon>
        <taxon>Metazoa</taxon>
        <taxon>Ecdysozoa</taxon>
        <taxon>Arthropoda</taxon>
        <taxon>Hexapoda</taxon>
        <taxon>Insecta</taxon>
        <taxon>Pterygota</taxon>
        <taxon>Neoptera</taxon>
        <taxon>Paraneoptera</taxon>
        <taxon>Hemiptera</taxon>
        <taxon>Heteroptera</taxon>
        <taxon>Panheteroptera</taxon>
        <taxon>Cimicomorpha</taxon>
        <taxon>Miridae</taxon>
        <taxon>Dicyphina</taxon>
        <taxon>Nesidiocoris</taxon>
    </lineage>
</organism>
<evidence type="ECO:0000259" key="4">
    <source>
        <dbReference type="PROSITE" id="PS50240"/>
    </source>
</evidence>
<dbReference type="PANTHER" id="PTHR24252">
    <property type="entry name" value="ACROSIN-RELATED"/>
    <property type="match status" value="1"/>
</dbReference>
<dbReference type="InterPro" id="IPR001254">
    <property type="entry name" value="Trypsin_dom"/>
</dbReference>
<dbReference type="SMART" id="SM00020">
    <property type="entry name" value="Tryp_SPc"/>
    <property type="match status" value="1"/>
</dbReference>
<dbReference type="PROSITE" id="PS00135">
    <property type="entry name" value="TRYPSIN_SER"/>
    <property type="match status" value="1"/>
</dbReference>
<keyword evidence="2" id="KW-0378">Hydrolase</keyword>
<evidence type="ECO:0000256" key="3">
    <source>
        <dbReference type="SAM" id="SignalP"/>
    </source>
</evidence>
<dbReference type="PROSITE" id="PS50240">
    <property type="entry name" value="TRYPSIN_DOM"/>
    <property type="match status" value="1"/>
</dbReference>
<evidence type="ECO:0000313" key="5">
    <source>
        <dbReference type="EMBL" id="BES87564.1"/>
    </source>
</evidence>
<dbReference type="InterPro" id="IPR033116">
    <property type="entry name" value="TRYPSIN_SER"/>
</dbReference>
<dbReference type="PANTHER" id="PTHR24252:SF7">
    <property type="entry name" value="HYALIN"/>
    <property type="match status" value="1"/>
</dbReference>
<dbReference type="InterPro" id="IPR009003">
    <property type="entry name" value="Peptidase_S1_PA"/>
</dbReference>
<evidence type="ECO:0000256" key="1">
    <source>
        <dbReference type="ARBA" id="ARBA00023157"/>
    </source>
</evidence>
<keyword evidence="1" id="KW-1015">Disulfide bond</keyword>
<gene>
    <name evidence="5" type="ORF">NTJ_00365</name>
</gene>
<dbReference type="InterPro" id="IPR001314">
    <property type="entry name" value="Peptidase_S1A"/>
</dbReference>
<name>A0ABN7A5Z7_9HEMI</name>
<keyword evidence="2" id="KW-0720">Serine protease</keyword>
<dbReference type="InterPro" id="IPR043504">
    <property type="entry name" value="Peptidase_S1_PA_chymotrypsin"/>
</dbReference>
<keyword evidence="6" id="KW-1185">Reference proteome</keyword>
<sequence>MLIFIATIGMMALLWPSSIVNGQQQSSSTTSVDLNPLASKTVLRPPKLPRPDMLVRRNFVLNAPPGHRVLLKCINGDTVIECTTGTLKIINGLPQATCQKDLETDDSSMTILIINFHQVSDKTICEAYVLPGRTASSPFESTLDSEGELRNTSCPCGWRNQKRIVGGTEASINEFPLMAGLVDKGTGSRFCGGSIITNTFILTAAHCLDDTTASDVRVAVGDHDMAGRVRTGYEQSIDALRFIIHNKWNTKRVVNDIAIIQLARKINFNQNVGPVCLPSSVVDLEGQTVTAMGWGLTKTFMENDRGMLRKVDLKVEDLLPCVKAYGHMINFHKPTQICSYGRNKDTCQGDSGGPLVWLDPQTNRLTQVGLVSFGAECGSTSPGVNTDVAVFMPWINSVLKRLAPEQAVCTKI</sequence>
<keyword evidence="2" id="KW-0645">Protease</keyword>
<dbReference type="PROSITE" id="PS00134">
    <property type="entry name" value="TRYPSIN_HIS"/>
    <property type="match status" value="1"/>
</dbReference>
<feature type="domain" description="Peptidase S1" evidence="4">
    <location>
        <begin position="164"/>
        <end position="400"/>
    </location>
</feature>
<keyword evidence="3" id="KW-0732">Signal</keyword>
<protein>
    <submittedName>
        <fullName evidence="5">Serine-type endopeptidase activity</fullName>
    </submittedName>
</protein>
<dbReference type="SUPFAM" id="SSF50494">
    <property type="entry name" value="Trypsin-like serine proteases"/>
    <property type="match status" value="1"/>
</dbReference>
<dbReference type="PRINTS" id="PR00722">
    <property type="entry name" value="CHYMOTRYPSIN"/>
</dbReference>
<evidence type="ECO:0000313" key="6">
    <source>
        <dbReference type="Proteomes" id="UP001307889"/>
    </source>
</evidence>
<dbReference type="Pfam" id="PF00089">
    <property type="entry name" value="Trypsin"/>
    <property type="match status" value="1"/>
</dbReference>
<evidence type="ECO:0000256" key="2">
    <source>
        <dbReference type="RuleBase" id="RU363034"/>
    </source>
</evidence>
<proteinExistence type="predicted"/>
<dbReference type="CDD" id="cd00190">
    <property type="entry name" value="Tryp_SPc"/>
    <property type="match status" value="1"/>
</dbReference>